<sequence>MCVILLFLVSYFSSHFGHPCTSVPEYHLISHFLDDSSFPFIF</sequence>
<dbReference type="AlphaFoldDB" id="A0A2P2NHU4"/>
<organism evidence="2">
    <name type="scientific">Rhizophora mucronata</name>
    <name type="common">Asiatic mangrove</name>
    <dbReference type="NCBI Taxonomy" id="61149"/>
    <lineage>
        <taxon>Eukaryota</taxon>
        <taxon>Viridiplantae</taxon>
        <taxon>Streptophyta</taxon>
        <taxon>Embryophyta</taxon>
        <taxon>Tracheophyta</taxon>
        <taxon>Spermatophyta</taxon>
        <taxon>Magnoliopsida</taxon>
        <taxon>eudicotyledons</taxon>
        <taxon>Gunneridae</taxon>
        <taxon>Pentapetalae</taxon>
        <taxon>rosids</taxon>
        <taxon>fabids</taxon>
        <taxon>Malpighiales</taxon>
        <taxon>Rhizophoraceae</taxon>
        <taxon>Rhizophora</taxon>
    </lineage>
</organism>
<protein>
    <submittedName>
        <fullName evidence="2">Uncharacterized protein</fullName>
    </submittedName>
</protein>
<reference evidence="2" key="1">
    <citation type="submission" date="2018-02" db="EMBL/GenBank/DDBJ databases">
        <title>Rhizophora mucronata_Transcriptome.</title>
        <authorList>
            <person name="Meera S.P."/>
            <person name="Sreeshan A."/>
            <person name="Augustine A."/>
        </authorList>
    </citation>
    <scope>NUCLEOTIDE SEQUENCE</scope>
    <source>
        <tissue evidence="2">Leaf</tissue>
    </source>
</reference>
<evidence type="ECO:0000313" key="2">
    <source>
        <dbReference type="EMBL" id="MBX42046.1"/>
    </source>
</evidence>
<feature type="chain" id="PRO_5015198185" evidence="1">
    <location>
        <begin position="18"/>
        <end position="42"/>
    </location>
</feature>
<dbReference type="EMBL" id="GGEC01061562">
    <property type="protein sequence ID" value="MBX42046.1"/>
    <property type="molecule type" value="Transcribed_RNA"/>
</dbReference>
<proteinExistence type="predicted"/>
<name>A0A2P2NHU4_RHIMU</name>
<keyword evidence="1" id="KW-0732">Signal</keyword>
<evidence type="ECO:0000256" key="1">
    <source>
        <dbReference type="SAM" id="SignalP"/>
    </source>
</evidence>
<accession>A0A2P2NHU4</accession>
<feature type="signal peptide" evidence="1">
    <location>
        <begin position="1"/>
        <end position="17"/>
    </location>
</feature>